<name>A0A1M5YUK7_9BACT</name>
<dbReference type="RefSeq" id="WP_143166134.1">
    <property type="nucleotide sequence ID" value="NZ_FQXS01000064.1"/>
</dbReference>
<keyword evidence="2" id="KW-1185">Reference proteome</keyword>
<reference evidence="1 2" key="1">
    <citation type="submission" date="2016-11" db="EMBL/GenBank/DDBJ databases">
        <authorList>
            <person name="Jaros S."/>
            <person name="Januszkiewicz K."/>
            <person name="Wedrychowicz H."/>
        </authorList>
    </citation>
    <scope>NUCLEOTIDE SEQUENCE [LARGE SCALE GENOMIC DNA]</scope>
    <source>
        <strain evidence="1 2">DSM 9705</strain>
    </source>
</reference>
<organism evidence="1 2">
    <name type="scientific">Desulfofustis glycolicus DSM 9705</name>
    <dbReference type="NCBI Taxonomy" id="1121409"/>
    <lineage>
        <taxon>Bacteria</taxon>
        <taxon>Pseudomonadati</taxon>
        <taxon>Thermodesulfobacteriota</taxon>
        <taxon>Desulfobulbia</taxon>
        <taxon>Desulfobulbales</taxon>
        <taxon>Desulfocapsaceae</taxon>
        <taxon>Desulfofustis</taxon>
    </lineage>
</organism>
<dbReference type="AlphaFoldDB" id="A0A1M5YUK7"/>
<evidence type="ECO:0000313" key="1">
    <source>
        <dbReference type="EMBL" id="SHI15619.1"/>
    </source>
</evidence>
<dbReference type="OrthoDB" id="6879152at2"/>
<proteinExistence type="predicted"/>
<protein>
    <submittedName>
        <fullName evidence="1">Uncharacterized protein</fullName>
    </submittedName>
</protein>
<sequence>MKWALHRKLLHLSELLHACSLQKIFLTAEDFPVFSINSQLITRAIKQELRPHSFVTSGDWDINSCGPIEKVRETTYTTIYDIFVHNKNYKSTAQYVQMRDGVQLYLEGKTSKPRGSYRCTSFQEIDHYFSMLHRAFLSIREDGYKSQFEIAIGRPCDIQRENDEIKVLIGRTGEVILGKGGTHRVIIAKLLGIEKVIVQLVGVHERFFQRQSIVSNSLQSAITDFLNTINP</sequence>
<accession>A0A1M5YUK7</accession>
<evidence type="ECO:0000313" key="2">
    <source>
        <dbReference type="Proteomes" id="UP000184139"/>
    </source>
</evidence>
<gene>
    <name evidence="1" type="ORF">SAMN02745124_04457</name>
</gene>
<dbReference type="Proteomes" id="UP000184139">
    <property type="component" value="Unassembled WGS sequence"/>
</dbReference>
<dbReference type="EMBL" id="FQXS01000064">
    <property type="protein sequence ID" value="SHI15619.1"/>
    <property type="molecule type" value="Genomic_DNA"/>
</dbReference>